<evidence type="ECO:0000256" key="2">
    <source>
        <dbReference type="ARBA" id="ARBA00022553"/>
    </source>
</evidence>
<dbReference type="SUPFAM" id="SSF47336">
    <property type="entry name" value="ACP-like"/>
    <property type="match status" value="5"/>
</dbReference>
<dbReference type="Pfam" id="PF00501">
    <property type="entry name" value="AMP-binding"/>
    <property type="match status" value="5"/>
</dbReference>
<accession>A0A5N5X9E3</accession>
<dbReference type="InterPro" id="IPR023213">
    <property type="entry name" value="CAT-like_dom_sf"/>
</dbReference>
<dbReference type="GO" id="GO:0031177">
    <property type="term" value="F:phosphopantetheine binding"/>
    <property type="evidence" value="ECO:0007669"/>
    <property type="project" value="InterPro"/>
</dbReference>
<feature type="domain" description="Carrier" evidence="5">
    <location>
        <begin position="4856"/>
        <end position="4932"/>
    </location>
</feature>
<dbReference type="OrthoDB" id="416786at2759"/>
<dbReference type="GO" id="GO:0043041">
    <property type="term" value="P:amino acid activation for nonribosomal peptide biosynthetic process"/>
    <property type="evidence" value="ECO:0007669"/>
    <property type="project" value="TreeGrafter"/>
</dbReference>
<dbReference type="Gene3D" id="3.30.300.30">
    <property type="match status" value="5"/>
</dbReference>
<dbReference type="FunFam" id="3.30.559.30:FF:000003">
    <property type="entry name" value="Nonribosomal peptide synthase SidD"/>
    <property type="match status" value="4"/>
</dbReference>
<dbReference type="InterPro" id="IPR020845">
    <property type="entry name" value="AMP-binding_CS"/>
</dbReference>
<dbReference type="Gene3D" id="1.10.1200.10">
    <property type="entry name" value="ACP-like"/>
    <property type="match status" value="5"/>
</dbReference>
<keyword evidence="3" id="KW-0436">Ligase</keyword>
<dbReference type="FunFam" id="3.30.300.30:FF:000015">
    <property type="entry name" value="Nonribosomal peptide synthase SidD"/>
    <property type="match status" value="4"/>
</dbReference>
<dbReference type="GO" id="GO:1904091">
    <property type="term" value="F:non-ribosomal peptide synthetase activity"/>
    <property type="evidence" value="ECO:0007669"/>
    <property type="project" value="UniProtKB-ARBA"/>
</dbReference>
<evidence type="ECO:0000256" key="3">
    <source>
        <dbReference type="ARBA" id="ARBA00022598"/>
    </source>
</evidence>
<dbReference type="InterPro" id="IPR036736">
    <property type="entry name" value="ACP-like_sf"/>
</dbReference>
<dbReference type="InterPro" id="IPR042099">
    <property type="entry name" value="ANL_N_sf"/>
</dbReference>
<dbReference type="CDD" id="cd05918">
    <property type="entry name" value="A_NRPS_SidN3_like"/>
    <property type="match status" value="5"/>
</dbReference>
<dbReference type="PANTHER" id="PTHR45527">
    <property type="entry name" value="NONRIBOSOMAL PEPTIDE SYNTHETASE"/>
    <property type="match status" value="1"/>
</dbReference>
<keyword evidence="1" id="KW-0596">Phosphopantetheine</keyword>
<name>A0A5N5X9E3_9EURO</name>
<organism evidence="6 7">
    <name type="scientific">Aspergillus leporis</name>
    <dbReference type="NCBI Taxonomy" id="41062"/>
    <lineage>
        <taxon>Eukaryota</taxon>
        <taxon>Fungi</taxon>
        <taxon>Dikarya</taxon>
        <taxon>Ascomycota</taxon>
        <taxon>Pezizomycotina</taxon>
        <taxon>Eurotiomycetes</taxon>
        <taxon>Eurotiomycetidae</taxon>
        <taxon>Eurotiales</taxon>
        <taxon>Aspergillaceae</taxon>
        <taxon>Aspergillus</taxon>
        <taxon>Aspergillus subgen. Circumdati</taxon>
    </lineage>
</organism>
<dbReference type="Pfam" id="PF00668">
    <property type="entry name" value="Condensation"/>
    <property type="match status" value="5"/>
</dbReference>
<dbReference type="InterPro" id="IPR020806">
    <property type="entry name" value="PKS_PP-bd"/>
</dbReference>
<dbReference type="Gene3D" id="3.30.559.30">
    <property type="entry name" value="Nonribosomal peptide synthetase, condensation domain"/>
    <property type="match status" value="5"/>
</dbReference>
<comment type="similarity">
    <text evidence="4">Belongs to the NRP synthetase family.</text>
</comment>
<dbReference type="CDD" id="cd19545">
    <property type="entry name" value="FUM14_C_NRPS-like"/>
    <property type="match status" value="4"/>
</dbReference>
<feature type="domain" description="Carrier" evidence="5">
    <location>
        <begin position="3771"/>
        <end position="3847"/>
    </location>
</feature>
<feature type="domain" description="Carrier" evidence="5">
    <location>
        <begin position="552"/>
        <end position="628"/>
    </location>
</feature>
<dbReference type="Gene3D" id="3.40.50.12780">
    <property type="entry name" value="N-terminal domain of ligase-like"/>
    <property type="match status" value="5"/>
</dbReference>
<keyword evidence="7" id="KW-1185">Reference proteome</keyword>
<evidence type="ECO:0000256" key="1">
    <source>
        <dbReference type="ARBA" id="ARBA00022450"/>
    </source>
</evidence>
<dbReference type="SMART" id="SM00823">
    <property type="entry name" value="PKS_PP"/>
    <property type="match status" value="4"/>
</dbReference>
<evidence type="ECO:0000313" key="7">
    <source>
        <dbReference type="Proteomes" id="UP000326565"/>
    </source>
</evidence>
<proteinExistence type="inferred from homology"/>
<reference evidence="6 7" key="1">
    <citation type="submission" date="2019-04" db="EMBL/GenBank/DDBJ databases">
        <title>Friends and foes A comparative genomics study of 23 Aspergillus species from section Flavi.</title>
        <authorList>
            <consortium name="DOE Joint Genome Institute"/>
            <person name="Kjaerbolling I."/>
            <person name="Vesth T."/>
            <person name="Frisvad J.C."/>
            <person name="Nybo J.L."/>
            <person name="Theobald S."/>
            <person name="Kildgaard S."/>
            <person name="Isbrandt T."/>
            <person name="Kuo A."/>
            <person name="Sato A."/>
            <person name="Lyhne E.K."/>
            <person name="Kogle M.E."/>
            <person name="Wiebenga A."/>
            <person name="Kun R.S."/>
            <person name="Lubbers R.J."/>
            <person name="Makela M.R."/>
            <person name="Barry K."/>
            <person name="Chovatia M."/>
            <person name="Clum A."/>
            <person name="Daum C."/>
            <person name="Haridas S."/>
            <person name="He G."/>
            <person name="LaButti K."/>
            <person name="Lipzen A."/>
            <person name="Mondo S."/>
            <person name="Riley R."/>
            <person name="Salamov A."/>
            <person name="Simmons B.A."/>
            <person name="Magnuson J.K."/>
            <person name="Henrissat B."/>
            <person name="Mortensen U.H."/>
            <person name="Larsen T.O."/>
            <person name="Devries R.P."/>
            <person name="Grigoriev I.V."/>
            <person name="Machida M."/>
            <person name="Baker S.E."/>
            <person name="Andersen M.R."/>
        </authorList>
    </citation>
    <scope>NUCLEOTIDE SEQUENCE [LARGE SCALE GENOMIC DNA]</scope>
    <source>
        <strain evidence="6 7">CBS 151.66</strain>
    </source>
</reference>
<dbReference type="PROSITE" id="PS00012">
    <property type="entry name" value="PHOSPHOPANTETHEINE"/>
    <property type="match status" value="3"/>
</dbReference>
<dbReference type="InterPro" id="IPR006162">
    <property type="entry name" value="Ppantetheine_attach_site"/>
</dbReference>
<protein>
    <recommendedName>
        <fullName evidence="5">Carrier domain-containing protein</fullName>
    </recommendedName>
</protein>
<dbReference type="GO" id="GO:0044550">
    <property type="term" value="P:secondary metabolite biosynthetic process"/>
    <property type="evidence" value="ECO:0007669"/>
    <property type="project" value="TreeGrafter"/>
</dbReference>
<evidence type="ECO:0000256" key="4">
    <source>
        <dbReference type="ARBA" id="ARBA00029454"/>
    </source>
</evidence>
<gene>
    <name evidence="6" type="ORF">BDV29DRAFT_58720</name>
</gene>
<dbReference type="Pfam" id="PF00550">
    <property type="entry name" value="PP-binding"/>
    <property type="match status" value="5"/>
</dbReference>
<dbReference type="FunFam" id="3.40.50.12780:FF:000014">
    <property type="entry name" value="Nonribosomal peptide synthetase 1"/>
    <property type="match status" value="1"/>
</dbReference>
<dbReference type="GO" id="GO:0005737">
    <property type="term" value="C:cytoplasm"/>
    <property type="evidence" value="ECO:0007669"/>
    <property type="project" value="TreeGrafter"/>
</dbReference>
<dbReference type="PROSITE" id="PS00455">
    <property type="entry name" value="AMP_BINDING"/>
    <property type="match status" value="3"/>
</dbReference>
<dbReference type="Proteomes" id="UP000326565">
    <property type="component" value="Unassembled WGS sequence"/>
</dbReference>
<evidence type="ECO:0000259" key="5">
    <source>
        <dbReference type="PROSITE" id="PS50075"/>
    </source>
</evidence>
<dbReference type="Gene3D" id="3.30.559.10">
    <property type="entry name" value="Chloramphenicol acetyltransferase-like domain"/>
    <property type="match status" value="5"/>
</dbReference>
<dbReference type="PROSITE" id="PS50075">
    <property type="entry name" value="CARRIER"/>
    <property type="match status" value="5"/>
</dbReference>
<dbReference type="EMBL" id="ML732169">
    <property type="protein sequence ID" value="KAB8077351.1"/>
    <property type="molecule type" value="Genomic_DNA"/>
</dbReference>
<dbReference type="InterPro" id="IPR009081">
    <property type="entry name" value="PP-bd_ACP"/>
</dbReference>
<dbReference type="InterPro" id="IPR045851">
    <property type="entry name" value="AMP-bd_C_sf"/>
</dbReference>
<dbReference type="NCBIfam" id="NF003417">
    <property type="entry name" value="PRK04813.1"/>
    <property type="match status" value="5"/>
</dbReference>
<dbReference type="InterPro" id="IPR001242">
    <property type="entry name" value="Condensation_dom"/>
</dbReference>
<dbReference type="PANTHER" id="PTHR45527:SF1">
    <property type="entry name" value="FATTY ACID SYNTHASE"/>
    <property type="match status" value="1"/>
</dbReference>
<evidence type="ECO:0000313" key="6">
    <source>
        <dbReference type="EMBL" id="KAB8077351.1"/>
    </source>
</evidence>
<keyword evidence="2" id="KW-0597">Phosphoprotein</keyword>
<dbReference type="SUPFAM" id="SSF56801">
    <property type="entry name" value="Acetyl-CoA synthetase-like"/>
    <property type="match status" value="5"/>
</dbReference>
<dbReference type="FunFam" id="1.10.1200.10:FF:000005">
    <property type="entry name" value="Nonribosomal peptide synthetase 1"/>
    <property type="match status" value="3"/>
</dbReference>
<dbReference type="SUPFAM" id="SSF52777">
    <property type="entry name" value="CoA-dependent acyltransferases"/>
    <property type="match status" value="10"/>
</dbReference>
<sequence length="5372" mass="594688">MMSHTLDLDQIWSWNAEVPETVPGCVHDLIATIAVHHPDALAVCAWDGNLTYSQLNALSRRVAQRLIALRIPRQSSIPLLFSKSRWTCVAMLAIIQAGCAAVALDATQPDTRLRSIVQQTQPKVIISSPVHTTRASGLADASILQLDDALFDNEIEELMDGLPTAFPSDIVYISFTSGTTGQPKGACISHANVRSAVHHQGKKLGFNSRSRVFDFAPYSFDVAWSNFLHTLCAGGCICIANEEDMLNDLSASITSFKATLINVTPTVLRTINPIPPTLETVLLSGEMPYRDNITRWADKVKLLNTYGPTECTFKCAFSLLSSHLEGRPDIGRGVGHCTWVVDVNGSSKLAAPGATGELFLEGPLVGQGYLSDPEKSADAFINDPPWLLEGNNNVPGRPGRLYRTGDLVKYKPDGRLMFMGRKDAAQLKIRGQRVEIGDVEHHVRACLDEDLSVIADVVMPRGSDTLSLALFFQAQPDDRERVKGQMDSLEGKLREILPSFMIPTVYLPVDIIPVASTGKADRRRLREIGNALDWRQIVELQSTIVSPVEYREPTTDAGRQLRHIWAQILDLDVNRISTGDSFLRLGGDSITAMYLVAQARKEGLSLTVADVFTFPILNELATKVENVVQSEVVLPFSLLTGRRSKKSLCEEAATLCGVEAGEIEDIYPCTALQQGMLAISARDASANYTTRTVFDLPEDINMRQLERAWTNTVAATPILRTRMVELPGEGLVQVVVKTPVTLLRYEYIRDFMTTSSQASHLGRPLCRAGMIENETPRLSLEIHHSIYDGWTTMLILDTLEMAYRAAQAFSAPLSFQPFVKHVMAMDTAKATEFWRDQLIGSDATVFPSSKYSPKKKLDFSHVISGVQWPRTGTTPSSVVRSALAILLASFTNTDDVKYGATVSGRQAPVPAIERIAGPTIATVPVRVKLNWDQTVEGLLQQIQRQMVEMTEYEQFGLQRIQRIDEDIEAATQFELLLVVQPAHQGKSQKPGGLFSRAHTLSIPGIFEAHSQGDPVLVAKDGQSDSMGIYNSYAMMIICQLEESGAELKINFDSGAIEEDEVQRLARQFEHLLRQMCSEQFGQSKLRDLSPLTSEDLVDIWAWNRDLPSAATECVTSLIAQRAATQPGKIAICAWDNELTYRQLQEKAIDLACRMREHGVTPGSIVVLSFEKSSWLAITMIAVLQLGCIALPVSVPTSGQRARQIADALQPTLVITSTASHLCPFTGMAPIVTNDELMKTHVEDNPGLSLPQAHASDPAFFLFTSGSTGTPKPIQWSHETLSSNIAAVQKCFGIDSNSRVFQFAGYDFDVSTVETLSVLVAGGCVCIASESERTNRLAESIVHYNANWICLTPSVAESIAPKDVPSLKKITFAGEKLQQRTAFQWSEYVDVVYNWYGPAEACVATSYKLDPNKWQSGIIGTSQAACTWLVDPKNPNILAPVGAIAELCIEGPIVASYTGSCGAALNEKHFISPSWLQQGHWKVSGRDGTLYRTGDLVKYTSAGSLLFLGRTQDSQRKLRGQRVDLEDIERLVQGFLKGGNEVKTVAEIFTPPLSNKDNLALFISSRDMASKPTLPVDELEAYLMTVLPSYMIPKLYIPIAAIPIGKTGKTDRRRLRQIGSSFTTEQLAAMQPSRKKAREPSSENEKRLQRLWAEVLGVAVDSIYATDNFLRLGGDSIMAMRLVALARNDGSVLTVSDIFEAPVLESMSKQLGKGSSSTEEVPPFSLLSSRVGKEDSRRYAAYRCRIPEEQVLDIYPCTALQEGLLALGAKDHGQYISRSVLEIQATVDPDRLRQAWLSTVQKLPILRTCIIDLPGQGLVQVLLDDAPWRFGTDIATYVREDQQEPMGMGMQLCRAAIVEGSFILTIHHCTYDGASLKMILDEFEHQYLGQCGAEFTPFRNFIQYLQKTDPQDSTKFWKGQLSNAELQQFPVLPSSTYIPQANEEMNHSISVEWPCAGMTPSTILRSAWAILEAQYVASNNVVFGVTTSGRQANMAGIERCSGPTIATVPIATSIDWNQTIQTFLGLIQQQSISMIPHEQYGLQNIQRTVENIDSALFQTLLVIQPVAEGKSLQDDSLLFKARRFSSNLDTRGTDPFNVYPLMLICELTGSGLKLHISFDNHILDHRQIHRIACQFETVLRQLCTADPETTKLEDVQTASDFDIARFWEKNSTRPGEPQTSVSEKISSVAGKQPDSIAVDAWDGQLSYKQFDELSTDFAHRLLGLGISKGSTVALSMEKSKWVPIMQLAILKSGAVCLLQSAAVPEHRVDTVFKNLDVVIAVASPSRVDLIKRFSKCFTIDEMLDTPISYNPLPSLRMTDPAIVLVSSGSTGEPKQILWNHRTMSANIQGAGEVFAMSSLSRLFQFASYDFDVATVETLSTLAYGGCLCIPSESERLSDMPRAINRFEANVLHCTPSTGRLLSPEAVPTLSKLIQAGETLTEEDVNRWSGKCDVINWYGPAECSLAAVSPSTLPSWYTGVIAGPSEEVESQYLPLCWLVDPHNHHRLAPFGATGEISLEGPACAVTYIGNPRLTERAFCDNPKFLSLGRSGNERGRTRRIYRTGDLARYDSNGNLIFIGRKDAQLKIRGQLVAPEEVEYHIRQCVDIADFPVVVDGIIEKDGTHLTLVAFIVTEEVDSITNGLNEKLQMSLPRYAIPSYYIPVPAIPTGPTGKIDRKTLREIGSALTPQMQSNIQQRKPTTPAEIKLQNLWAVALGIEMGKISANDSFLRLGNSIEAMRFVGLARDQGILLTVSQVFEKPVLADMATVIQSTTNDRNGQVDPFTLLDKSVDIQLARQQVTSLCGIFEESIEDIFPCTPLQEGLLSLTTKRDGDYTGRNILELRSSVDIGRFKAAWEQTVARVPILRTRIVDLPGQGLVQVVIEETKVWTEAEGAEDYIEKEKQLPIRLGSPLMRCSLFATSPGQSDRFSFALTMHHSIYDGVSTSLILETLDSLYHDTNPRELSTFQPFVQYINRQDKKAESDFWASQFAGLEASQFPALPHSAYEPHPDSNLEHSIRDIHWRTDDITPSTTIRVVFALLCSRYSDSSDVVFGTVVNGRNAPVQGIDRLAAPTIATLPIRVKLKGHESIRAMLIGLQSQATQMIPYEQSGLSRIQKINDEARQACRFQSFLMIQPPETKMDKGGLFLLQQSSPESERDRYRGFSSYAFSVGCTLLENGIQLQFTFDLKVIDHATVDIMAHHFEHLLRKVTSREVDEVAVNDLKMITTQDLNQIWQWNSQTYESINRCIHDLIADTAESQPTATAISAWDGELTYQALDYLSTQLAHQLVDLGVGRGMIIPLYFEKCLFSFLAFLGVIKAGAAGLFLDPALPESRLQAIVQQVKPILMLASPANESQGSSMVEHVIVVSHDSMRLVSERCKMTTPLPSVHPSDLLYAVFTSGSTGTPKGVLIQHRHFCSAIFHQQPVFNLGPSSRMYDFSAPSFDVTYGAVLPTLVAGGTVCIPSDEERKSHLTESLRRLRATDALLTPSIARWLDPNYIPTLQNIYLGGEAATHDDLALWTPHVTTVNCYGPAECSVGTLYWKVPSPIPSKVPIGKGYGVSTWVVDPQSSERLSPLGTVGELYLEGPLVGQGYFMDEEKTSSAFIESPSWLHRGAPNGQVPGRDGRLYKTGDLVKYDPVDGTLVFIGRKNTQAKLRGQRIELGEIEHHLRQVLVGMSIEASVIAEVVTPEVTGRAALVAFIELDPTRISKIAGSLENKMAARVPTYMVPVTFVPINPMPFAPSGKTDRRRLREIGSQFTLEQLGGGRRSNGRSPSTEQECLLQKWWTSVIGIPADQIYIDSSFLRLGGDSISAMRLASLARSQGISLTVQTILNQPRLCDMVQAIVPLDPNQDDSGQVGVTLFSLLKHPEDKEMTLNYISQQCNISKSEIQDVFPCTGVQKSLLSMTAKSNTSYIARFALRLTENVDIPRLKIAWEEVSQTKAPILRYRIVDTPTEGLVQVEVNESLEWETGDTVSTYIQQDQRSMGLSTSLTRLAIVGNAAENDLYCLLTQHHAIYDGYSLNLLTQEVSRVYAGLVNHTPVAPFQAFVKHIMDIDHEKAREYWQNQFADSEAVPFPALPYDDYHPKADSTVRREFVGFHWPKRDATASTIIRAAWSILTARYTDTDDVVFGTMVTGRQGPLQGLDRMIAPLINAVPVRVKLGPEQDVESFLNAIQQQSIDMITYEQTELLDIRRINTDTERGSRFNTLLVVQPAQQSGDNKLIDGPFDQSKIGSANDVLDDYNPNAVMILCQLTEDNGLSIEISFDSKVVDVAQMERIASQFEHVLRQLAILSTDAVESINVVSPQDIAQLWQWNAAVPQARERCVHELIGDIAKRHPESAAICSWDGQLSYRELDMLSTSLASQLVALGAVAGTIIPLCFEKSMWHSVAALGVMKAGAACVAMDSTQPESRLRSIVQQVHPNFLLTSSKNYDLARSLSDAKVVIVDRYRLLDSPVVHSTAPLPQAHPSDTIYVVFTSGSTGTPKGVVTTHRNFASAATHQQEILHIRSSSRVFDFVSYNFDVSWSNHLQTLICGGCLCIPSESERRNDIPGAFNRMKCDYVYFTPSVARSLDPSLMPGIKCLAMGGEPIQRSEVVRWTQAEAIIGIYGPAECAQALSFIRLDSNCHNSHVGLPFGANMWLAKPGRPDRLAAIGAIGELLIEGPTVSQGYFADPDKTTAAYIKDPSWLLQGTSAHPGRSGTLYKTGDLLRYNSDGSFDFIGRKDGMIKLRGQRIELAEVEYHVRVCLGDASLYDGVAAEIIRPQNSNPLLAVFISLADTVRESEKNPFAFTELMESLEQKLIDRLPQYMIPGAYIPVDQIPMTTTNKTDRRALRELGNAQTMEGLAELQSHGQKHREPSTEMEKRLQVLWSSVLGVEPASISADSNFLRIGGESIAAMRLVAAARLQSLSLTVAQIFKAPRLSQLALLVTQKTEEDEALQPQPAFSFLKTNDRKTFLQNHVEPFLYGNAGIVKDVIPCTDFQKCAVIDALQDPPGRLPIWIFGLPHNVDFARLEWACRALVNHFDILHAVFIQADGRFWQVLLEGFKPVYDTLDVDDDVGSFTRILCEEDLKRPRQLGRSFIRFMAIRHQAGKHRLVFRIAHAQFDGYTWGMMIQTLAALYHQQSLPMQPTFRQFIVFNERKKEQSLPYWTSRLRNYCHPSWSPASRIDAVYSTSDRMTASTSFQMPNVQRHEGISGATFFHAACAIALSQQFGQEDVVFGRLVTGRSMLPGSLQNVVGPTMTEVPIIASISPNNTIVAVAQQLQAQFIDDSAHESAGMEEIIRNCTDWPEQVVDFGWRTAFQQEDEMEFKFLDSGSTITVHEHDLLPRGRPEIYATPRNGRLHLEFEGNRRLISEDTVREVFARIQSVLGEV</sequence>
<dbReference type="GO" id="GO:0016874">
    <property type="term" value="F:ligase activity"/>
    <property type="evidence" value="ECO:0007669"/>
    <property type="project" value="UniProtKB-KW"/>
</dbReference>
<feature type="domain" description="Carrier" evidence="5">
    <location>
        <begin position="1638"/>
        <end position="1714"/>
    </location>
</feature>
<dbReference type="InterPro" id="IPR000873">
    <property type="entry name" value="AMP-dep_synth/lig_dom"/>
</dbReference>
<feature type="domain" description="Carrier" evidence="5">
    <location>
        <begin position="2696"/>
        <end position="2771"/>
    </location>
</feature>